<feature type="transmembrane region" description="Helical" evidence="1">
    <location>
        <begin position="145"/>
        <end position="163"/>
    </location>
</feature>
<reference evidence="3" key="1">
    <citation type="submission" date="2020-05" db="EMBL/GenBank/DDBJ databases">
        <authorList>
            <person name="Chiriac C."/>
            <person name="Salcher M."/>
            <person name="Ghai R."/>
            <person name="Kavagutti S V."/>
        </authorList>
    </citation>
    <scope>NUCLEOTIDE SEQUENCE</scope>
</reference>
<keyword evidence="1" id="KW-0812">Transmembrane</keyword>
<keyword evidence="1" id="KW-0472">Membrane</keyword>
<dbReference type="EMBL" id="CAFBOS010000142">
    <property type="protein sequence ID" value="CAB5007556.1"/>
    <property type="molecule type" value="Genomic_DNA"/>
</dbReference>
<name>A0A6J7A7L1_9ZZZZ</name>
<feature type="transmembrane region" description="Helical" evidence="1">
    <location>
        <begin position="310"/>
        <end position="334"/>
    </location>
</feature>
<accession>A0A6J7A7L1</accession>
<organism evidence="3">
    <name type="scientific">freshwater metagenome</name>
    <dbReference type="NCBI Taxonomy" id="449393"/>
    <lineage>
        <taxon>unclassified sequences</taxon>
        <taxon>metagenomes</taxon>
        <taxon>ecological metagenomes</taxon>
    </lineage>
</organism>
<protein>
    <submittedName>
        <fullName evidence="3">Unannotated protein</fullName>
    </submittedName>
</protein>
<keyword evidence="1" id="KW-1133">Transmembrane helix</keyword>
<feature type="transmembrane region" description="Helical" evidence="1">
    <location>
        <begin position="205"/>
        <end position="223"/>
    </location>
</feature>
<proteinExistence type="predicted"/>
<evidence type="ECO:0000313" key="3">
    <source>
        <dbReference type="EMBL" id="CAB4828480.1"/>
    </source>
</evidence>
<evidence type="ECO:0000313" key="4">
    <source>
        <dbReference type="EMBL" id="CAB4907282.1"/>
    </source>
</evidence>
<feature type="transmembrane region" description="Helical" evidence="1">
    <location>
        <begin position="354"/>
        <end position="372"/>
    </location>
</feature>
<feature type="transmembrane region" description="Helical" evidence="1">
    <location>
        <begin position="35"/>
        <end position="54"/>
    </location>
</feature>
<evidence type="ECO:0000313" key="2">
    <source>
        <dbReference type="EMBL" id="CAB4761414.1"/>
    </source>
</evidence>
<feature type="transmembrane region" description="Helical" evidence="1">
    <location>
        <begin position="281"/>
        <end position="298"/>
    </location>
</feature>
<evidence type="ECO:0000313" key="5">
    <source>
        <dbReference type="EMBL" id="CAB5007556.1"/>
    </source>
</evidence>
<feature type="transmembrane region" description="Helical" evidence="1">
    <location>
        <begin position="235"/>
        <end position="261"/>
    </location>
</feature>
<dbReference type="EMBL" id="CAEZYR010000110">
    <property type="protein sequence ID" value="CAB4761414.1"/>
    <property type="molecule type" value="Genomic_DNA"/>
</dbReference>
<feature type="transmembrane region" description="Helical" evidence="1">
    <location>
        <begin position="118"/>
        <end position="139"/>
    </location>
</feature>
<dbReference type="EMBL" id="CAFBMH010000037">
    <property type="protein sequence ID" value="CAB4907282.1"/>
    <property type="molecule type" value="Genomic_DNA"/>
</dbReference>
<dbReference type="AlphaFoldDB" id="A0A6J7A7L1"/>
<dbReference type="EMBL" id="CAFABA010000041">
    <property type="protein sequence ID" value="CAB4828480.1"/>
    <property type="molecule type" value="Genomic_DNA"/>
</dbReference>
<gene>
    <name evidence="2" type="ORF">UFOPK2754_02439</name>
    <name evidence="3" type="ORF">UFOPK3139_01211</name>
    <name evidence="4" type="ORF">UFOPK3543_01235</name>
    <name evidence="5" type="ORF">UFOPK3967_02057</name>
</gene>
<evidence type="ECO:0000256" key="1">
    <source>
        <dbReference type="SAM" id="Phobius"/>
    </source>
</evidence>
<sequence length="525" mass="56063">MTLTRAVVQLCRVHADPATDPRARDNGTPAAEGRGSLGTVCALVLMLVAGFIGATELHDNSFLTHLATGRWIARGNFTRMWLGASDPYLWTSGSRTWVVQSWLASSAYHGAERVGGVAGIRLLVAATCMALTACLWRLSAPARTLVPRVVAVGFALAIGGSLWNERPLMFGLLFLALALLAADGGMRTVWLAPIGWLWVNTHGSFPLGFVALLTIAIGARLDGHPVGRELRALRDLAAGCVLGGIVSPVGPVLLTFPVSLLRRQEALSHIQEWKPTDFSMNWARCFLLLVALCIVALVRRPSYRSALPLAVFFVAASIAARNVAVASVVLVPILARGFGDLGSITDIRSRGTRLASASLAALLPVLVISTAVSGDFRFDAYPVSSVDFLDSHQLLDGSVRVVEQDFAGNYLELRYGGQVPVFIDDRYDLHDRGLIADYVKLADGVTGWDEVLDRLGADVLLWRADEQLVPLLASSNAWGLAFDSASHAREAAAATGDADGGAEVVSYVVYCRPTVAKCFDGAHGP</sequence>
<feature type="transmembrane region" description="Helical" evidence="1">
    <location>
        <begin position="170"/>
        <end position="199"/>
    </location>
</feature>